<dbReference type="CDD" id="cd18118">
    <property type="entry name" value="ATP-synt_V_A-type_beta_N"/>
    <property type="match status" value="1"/>
</dbReference>
<evidence type="ECO:0000256" key="1">
    <source>
        <dbReference type="ARBA" id="ARBA00008936"/>
    </source>
</evidence>
<dbReference type="InterPro" id="IPR022879">
    <property type="entry name" value="V-ATPase_su_B/beta"/>
</dbReference>
<dbReference type="CDD" id="cd18112">
    <property type="entry name" value="ATP-synt_V_A-type_beta_C"/>
    <property type="match status" value="1"/>
</dbReference>
<reference evidence="9 10" key="1">
    <citation type="submission" date="2020-02" db="EMBL/GenBank/DDBJ databases">
        <title>Genome analysis of Thermosulfuriphilus ammonigenes ST65T, an anaerobic thermophilic chemolithoautotrophic bacterium isolated from a deep-sea hydrothermal vent.</title>
        <authorList>
            <person name="Slobodkina G."/>
            <person name="Allioux M."/>
            <person name="Merkel A."/>
            <person name="Alain K."/>
            <person name="Jebbar M."/>
            <person name="Slobodkin A."/>
        </authorList>
    </citation>
    <scope>NUCLEOTIDE SEQUENCE [LARGE SCALE GENOMIC DNA]</scope>
    <source>
        <strain evidence="9 10">ST65</strain>
    </source>
</reference>
<dbReference type="PANTHER" id="PTHR43389">
    <property type="entry name" value="V-TYPE PROTON ATPASE SUBUNIT B"/>
    <property type="match status" value="1"/>
</dbReference>
<dbReference type="InterPro" id="IPR000194">
    <property type="entry name" value="ATPase_F1/V1/A1_a/bsu_nucl-bd"/>
</dbReference>
<keyword evidence="3 5" id="KW-0406">Ion transport</keyword>
<gene>
    <name evidence="5" type="primary">atpB</name>
    <name evidence="9" type="ORF">G4V39_00495</name>
</gene>
<dbReference type="PROSITE" id="PS00152">
    <property type="entry name" value="ATPASE_ALPHA_BETA"/>
    <property type="match status" value="1"/>
</dbReference>
<keyword evidence="2 5" id="KW-0813">Transport</keyword>
<feature type="domain" description="ATPase F1/V1/A1 complex alpha/beta subunit N-terminal" evidence="7">
    <location>
        <begin position="12"/>
        <end position="76"/>
    </location>
</feature>
<dbReference type="SUPFAM" id="SSF47917">
    <property type="entry name" value="C-terminal domain of alpha and beta subunits of F1 ATP synthase"/>
    <property type="match status" value="1"/>
</dbReference>
<dbReference type="Proteomes" id="UP000502179">
    <property type="component" value="Chromosome"/>
</dbReference>
<dbReference type="HAMAP" id="MF_00310">
    <property type="entry name" value="ATP_synth_B_arch"/>
    <property type="match status" value="1"/>
</dbReference>
<evidence type="ECO:0000313" key="9">
    <source>
        <dbReference type="EMBL" id="QIJ70837.1"/>
    </source>
</evidence>
<evidence type="ECO:0000259" key="6">
    <source>
        <dbReference type="Pfam" id="PF00006"/>
    </source>
</evidence>
<dbReference type="Pfam" id="PF02874">
    <property type="entry name" value="ATP-synt_ab_N"/>
    <property type="match status" value="1"/>
</dbReference>
<organism evidence="9 10">
    <name type="scientific">Thermosulfuriphilus ammonigenes</name>
    <dbReference type="NCBI Taxonomy" id="1936021"/>
    <lineage>
        <taxon>Bacteria</taxon>
        <taxon>Pseudomonadati</taxon>
        <taxon>Thermodesulfobacteriota</taxon>
        <taxon>Thermodesulfobacteria</taxon>
        <taxon>Thermodesulfobacteriales</taxon>
        <taxon>Thermodesulfobacteriaceae</taxon>
        <taxon>Thermosulfuriphilus</taxon>
    </lineage>
</organism>
<evidence type="ECO:0000259" key="7">
    <source>
        <dbReference type="Pfam" id="PF02874"/>
    </source>
</evidence>
<name>A0A6G7PTC1_9BACT</name>
<dbReference type="Pfam" id="PF00006">
    <property type="entry name" value="ATP-synt_ab"/>
    <property type="match status" value="1"/>
</dbReference>
<dbReference type="RefSeq" id="WP_166031060.1">
    <property type="nucleotide sequence ID" value="NZ_CP048877.1"/>
</dbReference>
<evidence type="ECO:0000256" key="2">
    <source>
        <dbReference type="ARBA" id="ARBA00022448"/>
    </source>
</evidence>
<dbReference type="InterPro" id="IPR020003">
    <property type="entry name" value="ATPase_a/bsu_AS"/>
</dbReference>
<dbReference type="KEGG" id="tav:G4V39_00495"/>
<evidence type="ECO:0000313" key="10">
    <source>
        <dbReference type="Proteomes" id="UP000502179"/>
    </source>
</evidence>
<accession>A0A6G7PTC1</accession>
<evidence type="ECO:0000256" key="4">
    <source>
        <dbReference type="ARBA" id="ARBA00059599"/>
    </source>
</evidence>
<evidence type="ECO:0000256" key="3">
    <source>
        <dbReference type="ARBA" id="ARBA00023065"/>
    </source>
</evidence>
<comment type="function">
    <text evidence="4 5">Produces ATP from ADP in the presence of a proton gradient across the membrane. The V-type beta chain is a regulatory subunit.</text>
</comment>
<dbReference type="SUPFAM" id="SSF52540">
    <property type="entry name" value="P-loop containing nucleoside triphosphate hydrolases"/>
    <property type="match status" value="1"/>
</dbReference>
<evidence type="ECO:0000256" key="5">
    <source>
        <dbReference type="HAMAP-Rule" id="MF_00310"/>
    </source>
</evidence>
<dbReference type="CDD" id="cd01135">
    <property type="entry name" value="V_A-ATPase_B"/>
    <property type="match status" value="1"/>
</dbReference>
<dbReference type="Gene3D" id="3.40.50.12240">
    <property type="match status" value="1"/>
</dbReference>
<dbReference type="InterPro" id="IPR027417">
    <property type="entry name" value="P-loop_NTPase"/>
</dbReference>
<keyword evidence="5" id="KW-0375">Hydrogen ion transport</keyword>
<dbReference type="PANTHER" id="PTHR43389:SF4">
    <property type="entry name" value="V-TYPE PROTON ATPASE SUBUNIT B"/>
    <property type="match status" value="1"/>
</dbReference>
<proteinExistence type="inferred from homology"/>
<feature type="domain" description="ATP synthase A/B type C-terminal" evidence="8">
    <location>
        <begin position="357"/>
        <end position="456"/>
    </location>
</feature>
<dbReference type="GO" id="GO:0046933">
    <property type="term" value="F:proton-transporting ATP synthase activity, rotational mechanism"/>
    <property type="evidence" value="ECO:0007669"/>
    <property type="project" value="UniProtKB-UniRule"/>
</dbReference>
<keyword evidence="10" id="KW-1185">Reference proteome</keyword>
<keyword evidence="5" id="KW-0066">ATP synthesis</keyword>
<dbReference type="GO" id="GO:0005524">
    <property type="term" value="F:ATP binding"/>
    <property type="evidence" value="ECO:0007669"/>
    <property type="project" value="UniProtKB-UniRule"/>
</dbReference>
<dbReference type="AlphaFoldDB" id="A0A6G7PTC1"/>
<dbReference type="GO" id="GO:0042777">
    <property type="term" value="P:proton motive force-driven plasma membrane ATP synthesis"/>
    <property type="evidence" value="ECO:0007669"/>
    <property type="project" value="UniProtKB-UniRule"/>
</dbReference>
<dbReference type="EMBL" id="CP048877">
    <property type="protein sequence ID" value="QIJ70837.1"/>
    <property type="molecule type" value="Genomic_DNA"/>
</dbReference>
<comment type="similarity">
    <text evidence="1 5">Belongs to the ATPase alpha/beta chains family.</text>
</comment>
<dbReference type="GO" id="GO:0046961">
    <property type="term" value="F:proton-transporting ATPase activity, rotational mechanism"/>
    <property type="evidence" value="ECO:0007669"/>
    <property type="project" value="TreeGrafter"/>
</dbReference>
<evidence type="ECO:0000259" key="8">
    <source>
        <dbReference type="Pfam" id="PF22919"/>
    </source>
</evidence>
<dbReference type="NCBIfam" id="NF003235">
    <property type="entry name" value="PRK04196.1"/>
    <property type="match status" value="1"/>
</dbReference>
<dbReference type="Pfam" id="PF22919">
    <property type="entry name" value="ATP-synt_VA_C"/>
    <property type="match status" value="1"/>
</dbReference>
<feature type="domain" description="ATPase F1/V1/A1 complex alpha/beta subunit nucleotide-binding" evidence="6">
    <location>
        <begin position="134"/>
        <end position="352"/>
    </location>
</feature>
<dbReference type="InterPro" id="IPR004100">
    <property type="entry name" value="ATPase_F1/V1/A1_a/bsu_N"/>
</dbReference>
<sequence>MKGSVEYIGLEKVQGPLVVIKGVQGVGFHEMAEVTDETGRVRLARVLAVSEEAAVLEIFEGTVGLSITRTKIRFLGRPFEFRVSVEEIMGRVFDGLGRPLDGGPPPVIGQPRNVNGLPINPVARVYPQDFIQTGISSIDGLNTLVRGQKLPIFSGSGLPHDELAAQIVRQARLLKEEESFAIVFAAMGIKHEQADFFRENFEESGRLKNVVMFLNLADDPSIERLITPRIALTVAEYLAYEEDRHVLVILTDMTNYCEALREVSTSKGEVPSRKGYPGYLYSDLASIYERAGRIRTAKGSITQIPILTMPDDDITHPIPDLTGYITEGQIVLDRGLFQKGIYPPINILPSLSRLMADGIGKGHTREDHRNLASQLYALYARSKQIERLAAIIGEEDLSELDKRYLSFSREFEKKFINQGPQENRSIFTTLDLGWQLAMILPERELSRVKPEEIIQYGQKGRDRWPKD</sequence>
<dbReference type="InterPro" id="IPR055190">
    <property type="entry name" value="ATP-synt_VA_C"/>
</dbReference>
<protein>
    <recommendedName>
        <fullName evidence="5">V-type ATP synthase beta chain</fullName>
    </recommendedName>
    <alternativeName>
        <fullName evidence="5">V-ATPase subunit B</fullName>
    </alternativeName>
</protein>